<gene>
    <name evidence="3" type="primary">LOC111275404</name>
</gene>
<dbReference type="GO" id="GO:0050660">
    <property type="term" value="F:flavin adenine dinucleotide binding"/>
    <property type="evidence" value="ECO:0007669"/>
    <property type="project" value="InterPro"/>
</dbReference>
<dbReference type="OrthoDB" id="407275at2759"/>
<evidence type="ECO:0000256" key="1">
    <source>
        <dbReference type="SAM" id="Phobius"/>
    </source>
</evidence>
<sequence length="183" mass="20169">MPNKPIQPIRSCLRHSPLSHQNLLLSSPLRRNHMSQQPLFAPRRLAFNSKFKVVAMTLRAYFMYLTNLFSILTCSTIQYLLICMAGQSTWVEAGATLGVHGFPKRVCPTVGIGSHISGAGYGNMVRKYGLSMDHAVDAKIVDVKDKILDKNGMGEDLFWAIRRGEGASFGAILALQNQASLCS</sequence>
<keyword evidence="1" id="KW-0472">Membrane</keyword>
<dbReference type="Proteomes" id="UP000515121">
    <property type="component" value="Unplaced"/>
</dbReference>
<name>A0A6P5WL80_DURZI</name>
<evidence type="ECO:0000313" key="3">
    <source>
        <dbReference type="RefSeq" id="XP_022716512.1"/>
    </source>
</evidence>
<dbReference type="AlphaFoldDB" id="A0A6P5WL80"/>
<dbReference type="InterPro" id="IPR036318">
    <property type="entry name" value="FAD-bd_PCMH-like_sf"/>
</dbReference>
<dbReference type="SUPFAM" id="SSF56176">
    <property type="entry name" value="FAD-binding/transporter-associated domain-like"/>
    <property type="match status" value="1"/>
</dbReference>
<reference evidence="3" key="1">
    <citation type="submission" date="2025-08" db="UniProtKB">
        <authorList>
            <consortium name="RefSeq"/>
        </authorList>
    </citation>
    <scope>IDENTIFICATION</scope>
    <source>
        <tissue evidence="3">Fruit stalk</tissue>
    </source>
</reference>
<dbReference type="PANTHER" id="PTHR32448">
    <property type="entry name" value="OS08G0158400 PROTEIN"/>
    <property type="match status" value="1"/>
</dbReference>
<dbReference type="Gene3D" id="3.30.465.10">
    <property type="match status" value="1"/>
</dbReference>
<evidence type="ECO:0000313" key="2">
    <source>
        <dbReference type="Proteomes" id="UP000515121"/>
    </source>
</evidence>
<dbReference type="KEGG" id="dzi:111275404"/>
<organism evidence="2 3">
    <name type="scientific">Durio zibethinus</name>
    <name type="common">Durian</name>
    <dbReference type="NCBI Taxonomy" id="66656"/>
    <lineage>
        <taxon>Eukaryota</taxon>
        <taxon>Viridiplantae</taxon>
        <taxon>Streptophyta</taxon>
        <taxon>Embryophyta</taxon>
        <taxon>Tracheophyta</taxon>
        <taxon>Spermatophyta</taxon>
        <taxon>Magnoliopsida</taxon>
        <taxon>eudicotyledons</taxon>
        <taxon>Gunneridae</taxon>
        <taxon>Pentapetalae</taxon>
        <taxon>rosids</taxon>
        <taxon>malvids</taxon>
        <taxon>Malvales</taxon>
        <taxon>Malvaceae</taxon>
        <taxon>Helicteroideae</taxon>
        <taxon>Durio</taxon>
    </lineage>
</organism>
<proteinExistence type="predicted"/>
<dbReference type="GeneID" id="111275404"/>
<dbReference type="RefSeq" id="XP_022716512.1">
    <property type="nucleotide sequence ID" value="XM_022860777.1"/>
</dbReference>
<keyword evidence="1" id="KW-0812">Transmembrane</keyword>
<keyword evidence="1" id="KW-1133">Transmembrane helix</keyword>
<protein>
    <submittedName>
        <fullName evidence="3">Berberine bridge enzyme-like 21</fullName>
    </submittedName>
</protein>
<accession>A0A6P5WL80</accession>
<keyword evidence="2" id="KW-1185">Reference proteome</keyword>
<dbReference type="InterPro" id="IPR016169">
    <property type="entry name" value="FAD-bd_PCMH_sub2"/>
</dbReference>
<feature type="transmembrane region" description="Helical" evidence="1">
    <location>
        <begin position="60"/>
        <end position="81"/>
    </location>
</feature>